<evidence type="ECO:0000256" key="2">
    <source>
        <dbReference type="ARBA" id="ARBA00022801"/>
    </source>
</evidence>
<evidence type="ECO:0000313" key="4">
    <source>
        <dbReference type="EMBL" id="MBH0236377.1"/>
    </source>
</evidence>
<keyword evidence="2" id="KW-0378">Hydrolase</keyword>
<accession>A0A931MX18</accession>
<dbReference type="Proteomes" id="UP000631694">
    <property type="component" value="Unassembled WGS sequence"/>
</dbReference>
<dbReference type="NCBIfam" id="TIGR01840">
    <property type="entry name" value="esterase_phb"/>
    <property type="match status" value="1"/>
</dbReference>
<gene>
    <name evidence="4" type="ORF">I5731_00950</name>
</gene>
<dbReference type="Gene3D" id="3.40.50.1820">
    <property type="entry name" value="alpha/beta hydrolase"/>
    <property type="match status" value="1"/>
</dbReference>
<dbReference type="GO" id="GO:0005576">
    <property type="term" value="C:extracellular region"/>
    <property type="evidence" value="ECO:0007669"/>
    <property type="project" value="InterPro"/>
</dbReference>
<evidence type="ECO:0000256" key="1">
    <source>
        <dbReference type="ARBA" id="ARBA00022729"/>
    </source>
</evidence>
<reference evidence="4" key="1">
    <citation type="submission" date="2020-12" db="EMBL/GenBank/DDBJ databases">
        <title>Methylobrevis albus sp. nov., isolated from fresh water lack sediment.</title>
        <authorList>
            <person name="Zou Q."/>
        </authorList>
    </citation>
    <scope>NUCLEOTIDE SEQUENCE</scope>
    <source>
        <strain evidence="4">L22</strain>
    </source>
</reference>
<dbReference type="GO" id="GO:0016787">
    <property type="term" value="F:hydrolase activity"/>
    <property type="evidence" value="ECO:0007669"/>
    <property type="project" value="UniProtKB-KW"/>
</dbReference>
<dbReference type="RefSeq" id="WP_197309475.1">
    <property type="nucleotide sequence ID" value="NZ_JADZLT010000036.1"/>
</dbReference>
<evidence type="ECO:0000313" key="5">
    <source>
        <dbReference type="Proteomes" id="UP000631694"/>
    </source>
</evidence>
<dbReference type="Pfam" id="PF10503">
    <property type="entry name" value="Esterase_PHB"/>
    <property type="match status" value="1"/>
</dbReference>
<sequence length="393" mass="40880">MRKLSDTIARLAAMRTMNGSMRPAPTRSERLKDLGDFGSNPGALKARIHVPAGLPDDAPLVVVLHGCTQNADGYDAGAGWSELADEAGFAVLYPEQDRSNNPNLCFNWFVPADIKRGSGEALSIRQMIEAMVVTHRLDRKRIYVTGLSAGGGMAATMLAAYPEVFAGGGLIAGLAHGVAGTIPEAFDRMRGQGLPPAGELQKLLRDASTHEGPWPVVSIWQGTADQTVVPANAQAIVDQWRGVHGLGEAPTLSQTVGRHAQQIWSDKGGRTLVELHLINGMAHGTPLKAQGSGSLGTPAPYLLDVGISSTRAIADFWGIAEGVTVVAGASERTTTNVQTLPVPVTPAAGRAGAAPSGRARATADDGAGRPHPSTAGGVKAIIEDALRAAGLMR</sequence>
<proteinExistence type="predicted"/>
<dbReference type="EMBL" id="JADZLT010000036">
    <property type="protein sequence ID" value="MBH0236377.1"/>
    <property type="molecule type" value="Genomic_DNA"/>
</dbReference>
<dbReference type="AlphaFoldDB" id="A0A931MX18"/>
<dbReference type="SUPFAM" id="SSF53474">
    <property type="entry name" value="alpha/beta-Hydrolases"/>
    <property type="match status" value="2"/>
</dbReference>
<organism evidence="4 5">
    <name type="scientific">Methylobrevis albus</name>
    <dbReference type="NCBI Taxonomy" id="2793297"/>
    <lineage>
        <taxon>Bacteria</taxon>
        <taxon>Pseudomonadati</taxon>
        <taxon>Pseudomonadota</taxon>
        <taxon>Alphaproteobacteria</taxon>
        <taxon>Hyphomicrobiales</taxon>
        <taxon>Pleomorphomonadaceae</taxon>
        <taxon>Methylobrevis</taxon>
    </lineage>
</organism>
<dbReference type="InterPro" id="IPR050955">
    <property type="entry name" value="Plant_Biomass_Hydrol_Est"/>
</dbReference>
<dbReference type="InterPro" id="IPR029058">
    <property type="entry name" value="AB_hydrolase_fold"/>
</dbReference>
<evidence type="ECO:0000256" key="3">
    <source>
        <dbReference type="SAM" id="MobiDB-lite"/>
    </source>
</evidence>
<name>A0A931MX18_9HYPH</name>
<keyword evidence="1" id="KW-0732">Signal</keyword>
<comment type="caution">
    <text evidence="4">The sequence shown here is derived from an EMBL/GenBank/DDBJ whole genome shotgun (WGS) entry which is preliminary data.</text>
</comment>
<keyword evidence="5" id="KW-1185">Reference proteome</keyword>
<dbReference type="PANTHER" id="PTHR43037:SF1">
    <property type="entry name" value="BLL1128 PROTEIN"/>
    <property type="match status" value="1"/>
</dbReference>
<feature type="region of interest" description="Disordered" evidence="3">
    <location>
        <begin position="342"/>
        <end position="379"/>
    </location>
</feature>
<dbReference type="InterPro" id="IPR010126">
    <property type="entry name" value="Esterase_phb"/>
</dbReference>
<feature type="compositionally biased region" description="Low complexity" evidence="3">
    <location>
        <begin position="342"/>
        <end position="360"/>
    </location>
</feature>
<protein>
    <submittedName>
        <fullName evidence="4">PHB depolymerase family esterase</fullName>
    </submittedName>
</protein>
<dbReference type="PANTHER" id="PTHR43037">
    <property type="entry name" value="UNNAMED PRODUCT-RELATED"/>
    <property type="match status" value="1"/>
</dbReference>